<dbReference type="InterPro" id="IPR036942">
    <property type="entry name" value="Beta-barrel_TonB_sf"/>
</dbReference>
<keyword evidence="10 16" id="KW-0798">TonB box</keyword>
<proteinExistence type="inferred from homology"/>
<dbReference type="PANTHER" id="PTHR32552:SF68">
    <property type="entry name" value="FERRICHROME OUTER MEMBRANE TRANSPORTER_PHAGE RECEPTOR"/>
    <property type="match status" value="1"/>
</dbReference>
<dbReference type="InterPro" id="IPR039426">
    <property type="entry name" value="TonB-dep_rcpt-like"/>
</dbReference>
<evidence type="ECO:0000259" key="19">
    <source>
        <dbReference type="Pfam" id="PF07715"/>
    </source>
</evidence>
<dbReference type="Gene3D" id="2.40.170.20">
    <property type="entry name" value="TonB-dependent receptor, beta-barrel domain"/>
    <property type="match status" value="1"/>
</dbReference>
<keyword evidence="5" id="KW-0410">Iron transport</keyword>
<keyword evidence="7 17" id="KW-0732">Signal</keyword>
<dbReference type="SUPFAM" id="SSF56935">
    <property type="entry name" value="Porins"/>
    <property type="match status" value="1"/>
</dbReference>
<dbReference type="InterPro" id="IPR010917">
    <property type="entry name" value="TonB_rcpt_CS"/>
</dbReference>
<keyword evidence="9" id="KW-0406">Ion transport</keyword>
<evidence type="ECO:0000256" key="14">
    <source>
        <dbReference type="PROSITE-ProRule" id="PRU01360"/>
    </source>
</evidence>
<keyword evidence="11 14" id="KW-0472">Membrane</keyword>
<evidence type="ECO:0000256" key="2">
    <source>
        <dbReference type="ARBA" id="ARBA00009810"/>
    </source>
</evidence>
<dbReference type="AlphaFoldDB" id="A0A6S6YR18"/>
<reference evidence="20 21" key="1">
    <citation type="submission" date="2020-03" db="EMBL/GenBank/DDBJ databases">
        <authorList>
            <consortium name="Genoscope - CEA"/>
            <person name="William W."/>
        </authorList>
    </citation>
    <scope>NUCLEOTIDE SEQUENCE [LARGE SCALE GENOMIC DNA]</scope>
    <source>
        <strain evidence="21">DSM 16959</strain>
    </source>
</reference>
<dbReference type="GO" id="GO:0038023">
    <property type="term" value="F:signaling receptor activity"/>
    <property type="evidence" value="ECO:0007669"/>
    <property type="project" value="InterPro"/>
</dbReference>
<name>A0A6S6YR18_9PROT</name>
<keyword evidence="6 14" id="KW-0812">Transmembrane</keyword>
<evidence type="ECO:0000256" key="8">
    <source>
        <dbReference type="ARBA" id="ARBA00023004"/>
    </source>
</evidence>
<dbReference type="InterPro" id="IPR012910">
    <property type="entry name" value="Plug_dom"/>
</dbReference>
<dbReference type="PROSITE" id="PS01156">
    <property type="entry name" value="TONB_DEPENDENT_REC_2"/>
    <property type="match status" value="1"/>
</dbReference>
<dbReference type="Proteomes" id="UP000515733">
    <property type="component" value="Chromosome"/>
</dbReference>
<keyword evidence="3 14" id="KW-0813">Transport</keyword>
<dbReference type="NCBIfam" id="TIGR01783">
    <property type="entry name" value="TonB-siderophor"/>
    <property type="match status" value="1"/>
</dbReference>
<dbReference type="InterPro" id="IPR000531">
    <property type="entry name" value="Beta-barrel_TonB"/>
</dbReference>
<dbReference type="FunFam" id="2.170.130.10:FF:000001">
    <property type="entry name" value="Catecholate siderophore TonB-dependent receptor"/>
    <property type="match status" value="1"/>
</dbReference>
<keyword evidence="8" id="KW-0408">Iron</keyword>
<protein>
    <submittedName>
        <fullName evidence="20">TonB-dependent receptor</fullName>
    </submittedName>
</protein>
<accession>A0A6S6YR18</accession>
<evidence type="ECO:0000256" key="6">
    <source>
        <dbReference type="ARBA" id="ARBA00022692"/>
    </source>
</evidence>
<evidence type="ECO:0000256" key="9">
    <source>
        <dbReference type="ARBA" id="ARBA00023065"/>
    </source>
</evidence>
<dbReference type="Pfam" id="PF07715">
    <property type="entry name" value="Plug"/>
    <property type="match status" value="1"/>
</dbReference>
<dbReference type="KEGG" id="doe:DENOEST_3058"/>
<feature type="short sequence motif" description="TonB C-terminal box" evidence="15">
    <location>
        <begin position="701"/>
        <end position="718"/>
    </location>
</feature>
<evidence type="ECO:0000256" key="5">
    <source>
        <dbReference type="ARBA" id="ARBA00022496"/>
    </source>
</evidence>
<feature type="chain" id="PRO_5027907464" evidence="17">
    <location>
        <begin position="23"/>
        <end position="718"/>
    </location>
</feature>
<dbReference type="InterPro" id="IPR010105">
    <property type="entry name" value="TonB_sidphr_rcpt"/>
</dbReference>
<keyword evidence="12 20" id="KW-0675">Receptor</keyword>
<evidence type="ECO:0000256" key="1">
    <source>
        <dbReference type="ARBA" id="ARBA00004571"/>
    </source>
</evidence>
<keyword evidence="13 14" id="KW-0998">Cell outer membrane</keyword>
<dbReference type="CDD" id="cd01347">
    <property type="entry name" value="ligand_gated_channel"/>
    <property type="match status" value="1"/>
</dbReference>
<evidence type="ECO:0000256" key="4">
    <source>
        <dbReference type="ARBA" id="ARBA00022452"/>
    </source>
</evidence>
<evidence type="ECO:0000313" key="20">
    <source>
        <dbReference type="EMBL" id="CAB1370212.1"/>
    </source>
</evidence>
<dbReference type="GO" id="GO:0015344">
    <property type="term" value="F:siderophore uptake transmembrane transporter activity"/>
    <property type="evidence" value="ECO:0007669"/>
    <property type="project" value="TreeGrafter"/>
</dbReference>
<dbReference type="GO" id="GO:0015891">
    <property type="term" value="P:siderophore transport"/>
    <property type="evidence" value="ECO:0007669"/>
    <property type="project" value="InterPro"/>
</dbReference>
<evidence type="ECO:0000313" key="21">
    <source>
        <dbReference type="Proteomes" id="UP000515733"/>
    </source>
</evidence>
<comment type="subcellular location">
    <subcellularLocation>
        <location evidence="1 14">Cell outer membrane</location>
        <topology evidence="1 14">Multi-pass membrane protein</topology>
    </subcellularLocation>
</comment>
<dbReference type="Pfam" id="PF00593">
    <property type="entry name" value="TonB_dep_Rec_b-barrel"/>
    <property type="match status" value="1"/>
</dbReference>
<dbReference type="EMBL" id="LR778301">
    <property type="protein sequence ID" value="CAB1370212.1"/>
    <property type="molecule type" value="Genomic_DNA"/>
</dbReference>
<evidence type="ECO:0000256" key="11">
    <source>
        <dbReference type="ARBA" id="ARBA00023136"/>
    </source>
</evidence>
<feature type="domain" description="TonB-dependent receptor plug" evidence="19">
    <location>
        <begin position="78"/>
        <end position="173"/>
    </location>
</feature>
<evidence type="ECO:0000256" key="3">
    <source>
        <dbReference type="ARBA" id="ARBA00022448"/>
    </source>
</evidence>
<evidence type="ECO:0000256" key="13">
    <source>
        <dbReference type="ARBA" id="ARBA00023237"/>
    </source>
</evidence>
<evidence type="ECO:0000259" key="18">
    <source>
        <dbReference type="Pfam" id="PF00593"/>
    </source>
</evidence>
<gene>
    <name evidence="20" type="ORF">DENOEST_3058</name>
</gene>
<sequence>MLRKTPLALVIGVSLGISPFTAASEKVGPKFILAAASSSAKEGPIKELPVVRVLAGRELPPTYNPPTASSASKIEAPLRDIPQTVNVVSQSLMRDQSMHSMQDTLKSVPGVGLSHGDGQRDQVTIRGFSAIADQFIDGLRDDALYFRDLSNIEQVEVVKGPASVLYGRGSSGGLINRITKKPGIDRNEVTLQAGSWNQRRGEFDLARNLDDKGVAFRVTGAVERADSYRDKQFLDREAIAPSVSLKLGRATRLLIQGEYLSDRRVTDFGTPAYRGRPVDVPARTYYGAANAKDADYTQAEVSAIGFTLDHRFNSEWSARNAFRYYDYRLDRNNTLVGSVNEAARTVSLNRSNVRRQEDGYFNQTELTQKATIAGMQHQLLYGVEIGKQNKDQVFRTQNNIATGISLFNPVLPTLPFTVTAAPTTDNLGILTVASGYVQDLATLSEHWKALVGVRYDRFQQETKERRAGQRDLSRTDTARSPRAGLVYQPTLYQSYYASYSKSFQPSAESFPLAANNAQIAPEETTNQEVGAKLDFLEGMASATASLFRLERTNIKTTNPATNTLVPLGVQRTDGVELTFSGELPHGWQVWSGYAWLDARMVSSVAIDAGQPVQGKRPTLTPNQSANLWLTKALGGGFGAGAGVNYVGDRFANPGNTVMLPAYITLDAMGYYRAKAFDAQLNVTNLLNRKYIVSGHGSAPNLNLPGAPRAVQLTIRYAF</sequence>
<dbReference type="GO" id="GO:0009279">
    <property type="term" value="C:cell outer membrane"/>
    <property type="evidence" value="ECO:0007669"/>
    <property type="project" value="UniProtKB-SubCell"/>
</dbReference>
<keyword evidence="4 14" id="KW-1134">Transmembrane beta strand</keyword>
<dbReference type="PROSITE" id="PS52016">
    <property type="entry name" value="TONB_DEPENDENT_REC_3"/>
    <property type="match status" value="1"/>
</dbReference>
<evidence type="ECO:0000256" key="17">
    <source>
        <dbReference type="SAM" id="SignalP"/>
    </source>
</evidence>
<evidence type="ECO:0000256" key="12">
    <source>
        <dbReference type="ARBA" id="ARBA00023170"/>
    </source>
</evidence>
<evidence type="ECO:0000256" key="7">
    <source>
        <dbReference type="ARBA" id="ARBA00022729"/>
    </source>
</evidence>
<dbReference type="Gene3D" id="2.170.130.10">
    <property type="entry name" value="TonB-dependent receptor, plug domain"/>
    <property type="match status" value="1"/>
</dbReference>
<dbReference type="PANTHER" id="PTHR32552">
    <property type="entry name" value="FERRICHROME IRON RECEPTOR-RELATED"/>
    <property type="match status" value="1"/>
</dbReference>
<feature type="domain" description="TonB-dependent receptor-like beta-barrel" evidence="18">
    <location>
        <begin position="247"/>
        <end position="685"/>
    </location>
</feature>
<evidence type="ECO:0000256" key="10">
    <source>
        <dbReference type="ARBA" id="ARBA00023077"/>
    </source>
</evidence>
<comment type="similarity">
    <text evidence="2 14 16">Belongs to the TonB-dependent receptor family.</text>
</comment>
<organism evidence="20 21">
    <name type="scientific">Denitratisoma oestradiolicum</name>
    <dbReference type="NCBI Taxonomy" id="311182"/>
    <lineage>
        <taxon>Bacteria</taxon>
        <taxon>Pseudomonadati</taxon>
        <taxon>Pseudomonadota</taxon>
        <taxon>Betaproteobacteria</taxon>
        <taxon>Nitrosomonadales</taxon>
        <taxon>Sterolibacteriaceae</taxon>
        <taxon>Denitratisoma</taxon>
    </lineage>
</organism>
<dbReference type="InterPro" id="IPR037066">
    <property type="entry name" value="Plug_dom_sf"/>
</dbReference>
<evidence type="ECO:0000256" key="16">
    <source>
        <dbReference type="RuleBase" id="RU003357"/>
    </source>
</evidence>
<keyword evidence="21" id="KW-1185">Reference proteome</keyword>
<evidence type="ECO:0000256" key="15">
    <source>
        <dbReference type="PROSITE-ProRule" id="PRU10144"/>
    </source>
</evidence>
<feature type="signal peptide" evidence="17">
    <location>
        <begin position="1"/>
        <end position="22"/>
    </location>
</feature>